<proteinExistence type="predicted"/>
<evidence type="ECO:0000256" key="1">
    <source>
        <dbReference type="SAM" id="Phobius"/>
    </source>
</evidence>
<dbReference type="RefSeq" id="WP_130414540.1">
    <property type="nucleotide sequence ID" value="NZ_SHKX01000013.1"/>
</dbReference>
<name>A0A4Q7YPS8_9GAMM</name>
<keyword evidence="1" id="KW-0812">Transmembrane</keyword>
<evidence type="ECO:0000313" key="3">
    <source>
        <dbReference type="Proteomes" id="UP000292423"/>
    </source>
</evidence>
<sequence length="219" mass="24394">MFLPEPMRRPLLWLLAVLLPLYIAWQLPGLYRGAITAAEADTYLSTLAARPLPPAARDELLLAARRFMADDDGRPVYMLNLMRYHPALQRAADSPAFDGTPREANARYESLAMPLLFHHGGQPLYGGEASGDNLLTQDAALNHWSRVLVIRYPSRRAFMDLVTDPAYAPIVPYKLMALQVVLTPTASEVVLPLLWPVALVLWLLTLWGLWRGARRGGAA</sequence>
<dbReference type="AlphaFoldDB" id="A0A4Q7YPS8"/>
<dbReference type="OrthoDB" id="8911774at2"/>
<organism evidence="2 3">
    <name type="scientific">Fluviicoccus keumensis</name>
    <dbReference type="NCBI Taxonomy" id="1435465"/>
    <lineage>
        <taxon>Bacteria</taxon>
        <taxon>Pseudomonadati</taxon>
        <taxon>Pseudomonadota</taxon>
        <taxon>Gammaproteobacteria</taxon>
        <taxon>Moraxellales</taxon>
        <taxon>Moraxellaceae</taxon>
        <taxon>Fluviicoccus</taxon>
    </lineage>
</organism>
<accession>A0A4Q7YPS8</accession>
<keyword evidence="3" id="KW-1185">Reference proteome</keyword>
<keyword evidence="1" id="KW-1133">Transmembrane helix</keyword>
<dbReference type="PANTHER" id="PTHR40257:SF1">
    <property type="entry name" value="DUF1330 DOMAIN-CONTAINING PROTEIN"/>
    <property type="match status" value="1"/>
</dbReference>
<dbReference type="Proteomes" id="UP000292423">
    <property type="component" value="Unassembled WGS sequence"/>
</dbReference>
<dbReference type="InterPro" id="IPR011008">
    <property type="entry name" value="Dimeric_a/b-barrel"/>
</dbReference>
<comment type="caution">
    <text evidence="2">The sequence shown here is derived from an EMBL/GenBank/DDBJ whole genome shotgun (WGS) entry which is preliminary data.</text>
</comment>
<feature type="transmembrane region" description="Helical" evidence="1">
    <location>
        <begin position="189"/>
        <end position="210"/>
    </location>
</feature>
<protein>
    <recommendedName>
        <fullName evidence="4">DUF1330 domain-containing protein</fullName>
    </recommendedName>
</protein>
<keyword evidence="1" id="KW-0472">Membrane</keyword>
<dbReference type="SUPFAM" id="SSF54909">
    <property type="entry name" value="Dimeric alpha+beta barrel"/>
    <property type="match status" value="1"/>
</dbReference>
<gene>
    <name evidence="2" type="ORF">EV700_2660</name>
</gene>
<dbReference type="Gene3D" id="3.30.70.100">
    <property type="match status" value="1"/>
</dbReference>
<evidence type="ECO:0008006" key="4">
    <source>
        <dbReference type="Google" id="ProtNLM"/>
    </source>
</evidence>
<dbReference type="EMBL" id="SHKX01000013">
    <property type="protein sequence ID" value="RZU38725.1"/>
    <property type="molecule type" value="Genomic_DNA"/>
</dbReference>
<evidence type="ECO:0000313" key="2">
    <source>
        <dbReference type="EMBL" id="RZU38725.1"/>
    </source>
</evidence>
<dbReference type="PANTHER" id="PTHR40257">
    <property type="match status" value="1"/>
</dbReference>
<reference evidence="2 3" key="1">
    <citation type="submission" date="2019-02" db="EMBL/GenBank/DDBJ databases">
        <title>Genomic Encyclopedia of Type Strains, Phase IV (KMG-IV): sequencing the most valuable type-strain genomes for metagenomic binning, comparative biology and taxonomic classification.</title>
        <authorList>
            <person name="Goeker M."/>
        </authorList>
    </citation>
    <scope>NUCLEOTIDE SEQUENCE [LARGE SCALE GENOMIC DNA]</scope>
    <source>
        <strain evidence="2 3">DSM 105135</strain>
    </source>
</reference>